<protein>
    <submittedName>
        <fullName evidence="1">Uncharacterized protein</fullName>
    </submittedName>
</protein>
<gene>
    <name evidence="1" type="ORF">CDAR_428801</name>
</gene>
<reference evidence="1 2" key="1">
    <citation type="submission" date="2021-06" db="EMBL/GenBank/DDBJ databases">
        <title>Caerostris darwini draft genome.</title>
        <authorList>
            <person name="Kono N."/>
            <person name="Arakawa K."/>
        </authorList>
    </citation>
    <scope>NUCLEOTIDE SEQUENCE [LARGE SCALE GENOMIC DNA]</scope>
</reference>
<dbReference type="EMBL" id="BPLQ01012385">
    <property type="protein sequence ID" value="GIY65084.1"/>
    <property type="molecule type" value="Genomic_DNA"/>
</dbReference>
<accession>A0AAV4V570</accession>
<evidence type="ECO:0000313" key="1">
    <source>
        <dbReference type="EMBL" id="GIY65084.1"/>
    </source>
</evidence>
<proteinExistence type="predicted"/>
<name>A0AAV4V570_9ARAC</name>
<dbReference type="Proteomes" id="UP001054837">
    <property type="component" value="Unassembled WGS sequence"/>
</dbReference>
<keyword evidence="2" id="KW-1185">Reference proteome</keyword>
<dbReference type="AlphaFoldDB" id="A0AAV4V570"/>
<evidence type="ECO:0000313" key="2">
    <source>
        <dbReference type="Proteomes" id="UP001054837"/>
    </source>
</evidence>
<organism evidence="1 2">
    <name type="scientific">Caerostris darwini</name>
    <dbReference type="NCBI Taxonomy" id="1538125"/>
    <lineage>
        <taxon>Eukaryota</taxon>
        <taxon>Metazoa</taxon>
        <taxon>Ecdysozoa</taxon>
        <taxon>Arthropoda</taxon>
        <taxon>Chelicerata</taxon>
        <taxon>Arachnida</taxon>
        <taxon>Araneae</taxon>
        <taxon>Araneomorphae</taxon>
        <taxon>Entelegynae</taxon>
        <taxon>Araneoidea</taxon>
        <taxon>Araneidae</taxon>
        <taxon>Caerostris</taxon>
    </lineage>
</organism>
<comment type="caution">
    <text evidence="1">The sequence shown here is derived from an EMBL/GenBank/DDBJ whole genome shotgun (WGS) entry which is preliminary data.</text>
</comment>
<sequence length="114" mass="13284">MDSERHLKRSTPINSWRCYLRALYEAIKAIITLKNLNSRVINYLGEPHTTKQIWSESPLFYIARTHKLRPGVECGLLSAREESLAFSTMGIIFLPFFSKFHSSDFICRWKSGMQ</sequence>